<dbReference type="InterPro" id="IPR002772">
    <property type="entry name" value="Glyco_hydro_3_C"/>
</dbReference>
<dbReference type="SMART" id="SM01217">
    <property type="entry name" value="Fn3_like"/>
    <property type="match status" value="1"/>
</dbReference>
<dbReference type="InterPro" id="IPR037524">
    <property type="entry name" value="PA14/GLEYA"/>
</dbReference>
<dbReference type="EMBL" id="JAPDOD010000013">
    <property type="protein sequence ID" value="MDA0161616.1"/>
    <property type="molecule type" value="Genomic_DNA"/>
</dbReference>
<gene>
    <name evidence="5" type="ORF">OM076_15165</name>
</gene>
<dbReference type="Gene3D" id="2.60.40.10">
    <property type="entry name" value="Immunoglobulins"/>
    <property type="match status" value="1"/>
</dbReference>
<dbReference type="SUPFAM" id="SSF52279">
    <property type="entry name" value="Beta-D-glucan exohydrolase, C-terminal domain"/>
    <property type="match status" value="1"/>
</dbReference>
<dbReference type="Pfam" id="PF14310">
    <property type="entry name" value="Fn3-like"/>
    <property type="match status" value="1"/>
</dbReference>
<keyword evidence="2 5" id="KW-0378">Hydrolase</keyword>
<evidence type="ECO:0000313" key="6">
    <source>
        <dbReference type="Proteomes" id="UP001149140"/>
    </source>
</evidence>
<dbReference type="InterPro" id="IPR026891">
    <property type="entry name" value="Fn3-like"/>
</dbReference>
<dbReference type="AlphaFoldDB" id="A0A9X3MRG6"/>
<feature type="domain" description="PA14" evidence="4">
    <location>
        <begin position="137"/>
        <end position="316"/>
    </location>
</feature>
<feature type="region of interest" description="Disordered" evidence="3">
    <location>
        <begin position="33"/>
        <end position="63"/>
    </location>
</feature>
<organism evidence="5 6">
    <name type="scientific">Solirubrobacter ginsenosidimutans</name>
    <dbReference type="NCBI Taxonomy" id="490573"/>
    <lineage>
        <taxon>Bacteria</taxon>
        <taxon>Bacillati</taxon>
        <taxon>Actinomycetota</taxon>
        <taxon>Thermoleophilia</taxon>
        <taxon>Solirubrobacterales</taxon>
        <taxon>Solirubrobacteraceae</taxon>
        <taxon>Solirubrobacter</taxon>
    </lineage>
</organism>
<evidence type="ECO:0000259" key="4">
    <source>
        <dbReference type="PROSITE" id="PS51820"/>
    </source>
</evidence>
<dbReference type="InterPro" id="IPR013783">
    <property type="entry name" value="Ig-like_fold"/>
</dbReference>
<sequence length="776" mass="79254">MPLAVFNQSLARILYQEQRFGLLGCDQTPVSSSCTNPGGIGSDRTGTAPLPAGSSSGTPVLGTKNGDAAIVERYSEEGATLLKNDQSALPLTGLNDGDVLVTGANANHLVADPTNEASTGFIDRDAINPLQQLKEFSGKPGAFQFAPANDPTGYPVPSSALSRSNSTVTGNLARTGPGAGNDSSLDFTSVSAAGQLAPGVYSWTGYVYVPTTDTYTFAVQQSASVAAGNVTVTLDGTTRTLANAANVYGATTPGTPTNAGYTEPLLTNRTFSAGSLTGGTFHPITITFNNDTAGAASFRFAYSRAQGDIDDAAAAGRGKKAAIVFVNDGVGAVSTTPNPDVPGTTISAPVQLSDASNKLVSAVAAANPNTIVVMNTANPVLMPWFDNVKSVLEMWFAGQEGGTSTARLLLGLANPGGHSSMTWPKNATDTLWGYNEPAGALYPGSPGGRHPERLNGNGGCTVPTGSTATCPAATGTVESEGIYAGYRYFDKLGITPQIPFGYGLSYTTFGYSNLSVAPKTDGTVDVSFDVKNTGTRAGDEAAQVYVGPGPDHAGIQQATKALRGFQRVSLDPGETRHLTITLDQRSFQYWDETTQQWLDNYGSRRIWVGDSSAGANLPLTATTTPIPAGSGAQAPVGGTVPATLSLSLGTPAAFGAFTPGITKDYTAATTATVVSTAGDGTLSVSDPSSVATGHLVNGTFSLPQPLQAGATSPAGNGGAFAPVGGSANPTTLLSYAGPVSNDPVSIAFKQHIDATDALRTGAYSKTLTFTLSTTNP</sequence>
<dbReference type="InterPro" id="IPR050288">
    <property type="entry name" value="Cellulose_deg_GH3"/>
</dbReference>
<keyword evidence="6" id="KW-1185">Reference proteome</keyword>
<proteinExistence type="inferred from homology"/>
<protein>
    <submittedName>
        <fullName evidence="5">Glycoside hydrolase family 3 C-terminal domain-containing protein</fullName>
    </submittedName>
</protein>
<comment type="caution">
    <text evidence="5">The sequence shown here is derived from an EMBL/GenBank/DDBJ whole genome shotgun (WGS) entry which is preliminary data.</text>
</comment>
<comment type="similarity">
    <text evidence="1">Belongs to the glycosyl hydrolase 3 family.</text>
</comment>
<dbReference type="GO" id="GO:0005975">
    <property type="term" value="P:carbohydrate metabolic process"/>
    <property type="evidence" value="ECO:0007669"/>
    <property type="project" value="InterPro"/>
</dbReference>
<evidence type="ECO:0000256" key="1">
    <source>
        <dbReference type="ARBA" id="ARBA00005336"/>
    </source>
</evidence>
<evidence type="ECO:0000313" key="5">
    <source>
        <dbReference type="EMBL" id="MDA0161616.1"/>
    </source>
</evidence>
<dbReference type="Proteomes" id="UP001149140">
    <property type="component" value="Unassembled WGS sequence"/>
</dbReference>
<reference evidence="5" key="1">
    <citation type="submission" date="2022-10" db="EMBL/GenBank/DDBJ databases">
        <title>The WGS of Solirubrobacter ginsenosidimutans DSM 21036.</title>
        <authorList>
            <person name="Jiang Z."/>
        </authorList>
    </citation>
    <scope>NUCLEOTIDE SEQUENCE</scope>
    <source>
        <strain evidence="5">DSM 21036</strain>
    </source>
</reference>
<dbReference type="SUPFAM" id="SSF56988">
    <property type="entry name" value="Anthrax protective antigen"/>
    <property type="match status" value="1"/>
</dbReference>
<dbReference type="Gene3D" id="3.40.50.1700">
    <property type="entry name" value="Glycoside hydrolase family 3 C-terminal domain"/>
    <property type="match status" value="1"/>
</dbReference>
<accession>A0A9X3MRG6</accession>
<dbReference type="PANTHER" id="PTHR42715">
    <property type="entry name" value="BETA-GLUCOSIDASE"/>
    <property type="match status" value="1"/>
</dbReference>
<dbReference type="GO" id="GO:0004553">
    <property type="term" value="F:hydrolase activity, hydrolyzing O-glycosyl compounds"/>
    <property type="evidence" value="ECO:0007669"/>
    <property type="project" value="InterPro"/>
</dbReference>
<evidence type="ECO:0000256" key="2">
    <source>
        <dbReference type="ARBA" id="ARBA00022801"/>
    </source>
</evidence>
<dbReference type="RefSeq" id="WP_270040925.1">
    <property type="nucleotide sequence ID" value="NZ_JAPDOD010000013.1"/>
</dbReference>
<dbReference type="PANTHER" id="PTHR42715:SF10">
    <property type="entry name" value="BETA-GLUCOSIDASE"/>
    <property type="match status" value="1"/>
</dbReference>
<dbReference type="InterPro" id="IPR036881">
    <property type="entry name" value="Glyco_hydro_3_C_sf"/>
</dbReference>
<dbReference type="Pfam" id="PF01915">
    <property type="entry name" value="Glyco_hydro_3_C"/>
    <property type="match status" value="1"/>
</dbReference>
<name>A0A9X3MRG6_9ACTN</name>
<evidence type="ECO:0000256" key="3">
    <source>
        <dbReference type="SAM" id="MobiDB-lite"/>
    </source>
</evidence>
<dbReference type="PROSITE" id="PS51820">
    <property type="entry name" value="PA14"/>
    <property type="match status" value="1"/>
</dbReference>